<feature type="compositionally biased region" description="Basic and acidic residues" evidence="2">
    <location>
        <begin position="105"/>
        <end position="119"/>
    </location>
</feature>
<evidence type="ECO:0000256" key="2">
    <source>
        <dbReference type="SAM" id="MobiDB-lite"/>
    </source>
</evidence>
<reference evidence="3 4" key="1">
    <citation type="journal article" date="2016" name="Sci. Rep.">
        <title>Insights into Adaptations to a Near-Obligate Nematode Endoparasitic Lifestyle from the Finished Genome of Drechmeria coniospora.</title>
        <authorList>
            <person name="Zhang L."/>
            <person name="Zhou Z."/>
            <person name="Guo Q."/>
            <person name="Fokkens L."/>
            <person name="Miskei M."/>
            <person name="Pocsi I."/>
            <person name="Zhang W."/>
            <person name="Chen M."/>
            <person name="Wang L."/>
            <person name="Sun Y."/>
            <person name="Donzelli B.G."/>
            <person name="Gibson D.M."/>
            <person name="Nelson D.R."/>
            <person name="Luo J.G."/>
            <person name="Rep M."/>
            <person name="Liu H."/>
            <person name="Yang S."/>
            <person name="Wang J."/>
            <person name="Krasnoff S.B."/>
            <person name="Xu Y."/>
            <person name="Molnar I."/>
            <person name="Lin M."/>
        </authorList>
    </citation>
    <scope>NUCLEOTIDE SEQUENCE [LARGE SCALE GENOMIC DNA]</scope>
    <source>
        <strain evidence="3 4">ARSEF 6962</strain>
    </source>
</reference>
<feature type="region of interest" description="Disordered" evidence="2">
    <location>
        <begin position="1159"/>
        <end position="1178"/>
    </location>
</feature>
<feature type="coiled-coil region" evidence="1">
    <location>
        <begin position="1022"/>
        <end position="1049"/>
    </location>
</feature>
<dbReference type="STRING" id="98403.A0A151GCS0"/>
<name>A0A151GCS0_DRECN</name>
<feature type="compositionally biased region" description="Polar residues" evidence="2">
    <location>
        <begin position="134"/>
        <end position="145"/>
    </location>
</feature>
<evidence type="ECO:0000313" key="3">
    <source>
        <dbReference type="EMBL" id="KYK54917.1"/>
    </source>
</evidence>
<dbReference type="Proteomes" id="UP000076580">
    <property type="component" value="Chromosome 03"/>
</dbReference>
<comment type="caution">
    <text evidence="3">The sequence shown here is derived from an EMBL/GenBank/DDBJ whole genome shotgun (WGS) entry which is preliminary data.</text>
</comment>
<evidence type="ECO:0000256" key="1">
    <source>
        <dbReference type="SAM" id="Coils"/>
    </source>
</evidence>
<keyword evidence="1" id="KW-0175">Coiled coil</keyword>
<gene>
    <name evidence="3" type="ORF">DCS_06878</name>
</gene>
<feature type="region of interest" description="Disordered" evidence="2">
    <location>
        <begin position="69"/>
        <end position="89"/>
    </location>
</feature>
<dbReference type="RefSeq" id="XP_040654269.1">
    <property type="nucleotide sequence ID" value="XM_040804165.1"/>
</dbReference>
<dbReference type="EMBL" id="LAYC01000003">
    <property type="protein sequence ID" value="KYK54917.1"/>
    <property type="molecule type" value="Genomic_DNA"/>
</dbReference>
<evidence type="ECO:0000313" key="4">
    <source>
        <dbReference type="Proteomes" id="UP000076580"/>
    </source>
</evidence>
<feature type="region of interest" description="Disordered" evidence="2">
    <location>
        <begin position="346"/>
        <end position="425"/>
    </location>
</feature>
<feature type="compositionally biased region" description="Basic and acidic residues" evidence="2">
    <location>
        <begin position="466"/>
        <end position="481"/>
    </location>
</feature>
<dbReference type="GeneID" id="63719521"/>
<feature type="region of interest" description="Disordered" evidence="2">
    <location>
        <begin position="442"/>
        <end position="524"/>
    </location>
</feature>
<protein>
    <submittedName>
        <fullName evidence="3">Uncharacterized protein</fullName>
    </submittedName>
</protein>
<feature type="compositionally biased region" description="Polar residues" evidence="2">
    <location>
        <begin position="380"/>
        <end position="401"/>
    </location>
</feature>
<proteinExistence type="predicted"/>
<feature type="region of interest" description="Disordered" evidence="2">
    <location>
        <begin position="105"/>
        <end position="254"/>
    </location>
</feature>
<feature type="compositionally biased region" description="Basic and acidic residues" evidence="2">
    <location>
        <begin position="404"/>
        <end position="413"/>
    </location>
</feature>
<keyword evidence="4" id="KW-1185">Reference proteome</keyword>
<feature type="compositionally biased region" description="Low complexity" evidence="2">
    <location>
        <begin position="69"/>
        <end position="78"/>
    </location>
</feature>
<feature type="compositionally biased region" description="Basic residues" evidence="2">
    <location>
        <begin position="503"/>
        <end position="515"/>
    </location>
</feature>
<feature type="compositionally biased region" description="Polar residues" evidence="2">
    <location>
        <begin position="212"/>
        <end position="221"/>
    </location>
</feature>
<organism evidence="3 4">
    <name type="scientific">Drechmeria coniospora</name>
    <name type="common">Nematophagous fungus</name>
    <name type="synonym">Meria coniospora</name>
    <dbReference type="NCBI Taxonomy" id="98403"/>
    <lineage>
        <taxon>Eukaryota</taxon>
        <taxon>Fungi</taxon>
        <taxon>Dikarya</taxon>
        <taxon>Ascomycota</taxon>
        <taxon>Pezizomycotina</taxon>
        <taxon>Sordariomycetes</taxon>
        <taxon>Hypocreomycetidae</taxon>
        <taxon>Hypocreales</taxon>
        <taxon>Ophiocordycipitaceae</taxon>
        <taxon>Drechmeria</taxon>
    </lineage>
</organism>
<sequence>MQPTRAHRCSSETVCSVNPPAPMSSSPESVIQRPHGVNLKGWYSRAVTDELQLEGHDLSMVSSTVHSSTANSSTVHSSPELGKHFYQNNGGDTASLAVDETCESNHAEDFESIHRETPRAGRGLQRRQLPGQHPPTTSRASNFGPLTTAHFRVSSQTQRPPATSPLTSQYSPPSLSDFSQDARQDIVQSSPRAYSSKRHTRMSLGKHVPRPSCQQPRSSLRQDGDPSFVEPYENSHRSDINPVLRQPPRESSRARRKFLTDMPSLMPENMKTGMRAESCLGKRQVQNETEGDIKLTKGIPSKKVATEATGSQDSKRLVDIHKVVGFFVTPNRVKHQKSPSILSRLAESEAAGTSTQKGLSKHQRGITQNAQYDPPRAYISNASSLTKDLSSSADTTRNAGTKPTYREHTRPRPSDSCMRNGEIRPRTQDIVSKFFSESGKLGSRADLVHQPTSPSLRGDPPIPETPNRDHHWGFDQSEARFRRYGQNSVDRRRSQSSPSSNISRKRSTIRKHRPRVATDRKTKAMHQVAQSWNECLKTFEEERSNASQKIDGLKQNLRQQRKSLIEARSQLTEKNKDMGELVHYSRNLEADRVRAANDKHQLLREIDSLRHQLATTQDQASALQDKAKRYKEKINHAIEEQQNLFRHSKVFYEKAMEELRNENKKHISCTAEVDKALEMSIRKREEMKQCVQDLHDQVKMETQQKDRTIVQLQCKVQDLADRQGYRNDITASMRRQLELQHCTQIAVKDMASKLDCLLQTCTERSHDSDKVMSQIHFRLDTVMEHLQTSCQQLAPGILTDRIMPNVEAGIVDKIEHLKHHQQCTHQVIVQLANECARELTEIKTDIVALGNLFVETQVEERIKVERFLADFECHAQSTRASHKQVMEFLESWSQAQSRRQKNLQVHQTDLNHSLLEHNERIKTVEQDLVLVKDGYADKLGTLVDNASNCTATMQEKFCDAIAEFRDTLEEGLRVAKEGSENGIRQNQSSTAALAGQIKAIADYLEASCRMAVGDTSVSSSSTAEQQAIIDQLQKKIRILEVQAQGTKTLRDRWQHDVNAVQSLRGQLKNIQQRVPEVQQCLSTLNNIAQVNGLLHSTAQNNVEQKRIGGQFTRRRPLRGPEAHKKSRQDRHSAGMTVEGMDAELVSGDPSVPAAFNMFPERDKQGQSSFLGAIRREDG</sequence>
<dbReference type="AlphaFoldDB" id="A0A151GCS0"/>
<accession>A0A151GCS0</accession>
<dbReference type="InParanoid" id="A0A151GCS0"/>
<feature type="coiled-coil region" evidence="1">
    <location>
        <begin position="536"/>
        <end position="640"/>
    </location>
</feature>
<feature type="region of interest" description="Disordered" evidence="2">
    <location>
        <begin position="1"/>
        <end position="32"/>
    </location>
</feature>
<feature type="compositionally biased region" description="Polar residues" evidence="2">
    <location>
        <begin position="153"/>
        <end position="193"/>
    </location>
</feature>
<feature type="region of interest" description="Disordered" evidence="2">
    <location>
        <begin position="1113"/>
        <end position="1132"/>
    </location>
</feature>